<protein>
    <recommendedName>
        <fullName evidence="5">Threonylcarbamoyl-AMP synthase</fullName>
        <shortName evidence="5">TC-AMP synthase</shortName>
        <ecNumber evidence="5">2.7.7.87</ecNumber>
    </recommendedName>
    <alternativeName>
        <fullName evidence="5">L-threonylcarbamoyladenylate synthase</fullName>
    </alternativeName>
</protein>
<comment type="subcellular location">
    <subcellularLocation>
        <location evidence="5">Cytoplasm</location>
    </subcellularLocation>
</comment>
<evidence type="ECO:0000256" key="4">
    <source>
        <dbReference type="ARBA" id="ARBA00022840"/>
    </source>
</evidence>
<evidence type="ECO:0000259" key="6">
    <source>
        <dbReference type="PROSITE" id="PS51163"/>
    </source>
</evidence>
<comment type="caution">
    <text evidence="7">The sequence shown here is derived from an EMBL/GenBank/DDBJ whole genome shotgun (WGS) entry which is preliminary data.</text>
</comment>
<comment type="function">
    <text evidence="5">Required for the formation of a threonylcarbamoyl group on adenosine at position 37 (t(6)A37) in tRNAs that read codons beginning with adenine.</text>
</comment>
<evidence type="ECO:0000313" key="7">
    <source>
        <dbReference type="EMBL" id="MBV7379752.1"/>
    </source>
</evidence>
<feature type="domain" description="YrdC-like" evidence="6">
    <location>
        <begin position="14"/>
        <end position="200"/>
    </location>
</feature>
<dbReference type="InterPro" id="IPR050156">
    <property type="entry name" value="TC-AMP_synthase_SUA5"/>
</dbReference>
<dbReference type="InterPro" id="IPR005145">
    <property type="entry name" value="Sua5_C"/>
</dbReference>
<comment type="catalytic activity">
    <reaction evidence="5">
        <text>L-threonine + hydrogencarbonate + ATP = L-threonylcarbamoyladenylate + diphosphate + H2O</text>
        <dbReference type="Rhea" id="RHEA:36407"/>
        <dbReference type="ChEBI" id="CHEBI:15377"/>
        <dbReference type="ChEBI" id="CHEBI:17544"/>
        <dbReference type="ChEBI" id="CHEBI:30616"/>
        <dbReference type="ChEBI" id="CHEBI:33019"/>
        <dbReference type="ChEBI" id="CHEBI:57926"/>
        <dbReference type="ChEBI" id="CHEBI:73682"/>
        <dbReference type="EC" id="2.7.7.87"/>
    </reaction>
</comment>
<keyword evidence="4 5" id="KW-0067">ATP-binding</keyword>
<keyword evidence="2 5" id="KW-0548">Nucleotidyltransferase</keyword>
<keyword evidence="5" id="KW-0808">Transferase</keyword>
<dbReference type="Proteomes" id="UP000756530">
    <property type="component" value="Unassembled WGS sequence"/>
</dbReference>
<dbReference type="InterPro" id="IPR006070">
    <property type="entry name" value="Sua5-like_dom"/>
</dbReference>
<dbReference type="Pfam" id="PF03481">
    <property type="entry name" value="Sua5_C"/>
    <property type="match status" value="1"/>
</dbReference>
<dbReference type="RefSeq" id="WP_218392945.1">
    <property type="nucleotide sequence ID" value="NZ_JAHUZE010000003.1"/>
</dbReference>
<name>A0ABS6T3F4_9RHOB</name>
<dbReference type="NCBIfam" id="TIGR00057">
    <property type="entry name" value="L-threonylcarbamoyladenylate synthase"/>
    <property type="match status" value="1"/>
</dbReference>
<keyword evidence="3 5" id="KW-0547">Nucleotide-binding</keyword>
<evidence type="ECO:0000256" key="2">
    <source>
        <dbReference type="ARBA" id="ARBA00022695"/>
    </source>
</evidence>
<organism evidence="7 8">
    <name type="scientific">Maritimibacter dapengensis</name>
    <dbReference type="NCBI Taxonomy" id="2836868"/>
    <lineage>
        <taxon>Bacteria</taxon>
        <taxon>Pseudomonadati</taxon>
        <taxon>Pseudomonadota</taxon>
        <taxon>Alphaproteobacteria</taxon>
        <taxon>Rhodobacterales</taxon>
        <taxon>Roseobacteraceae</taxon>
        <taxon>Maritimibacter</taxon>
    </lineage>
</organism>
<sequence>MTERLETQILIPGTGGVAQAAALLRAGGLVSFPTETVYGLGADAANDRAVARVFEAKGRPHFNPLIAHVPDVEAVEQIALLGGVARDLAQAFWPGPMTLVLPIREGAELSRLVSAGLPTVAVRIPAHPVAQKLLKAVGRPVVAPSANPSGRISPTTAQHVVSNLGDRIEAVLDGGPCEVGIESTIIGFDPKRTLLRPGGLPREAIEAALGSPLATRDETADINAPGQMTSHYAPDARVRLDVKTPRPGERLLGFGPVDAEWNLSPGGDLVEAAANLFRMLHEMDRAGDAPIAVSPIPDTGLGRAINDRLHRAAAPR</sequence>
<keyword evidence="5" id="KW-0963">Cytoplasm</keyword>
<dbReference type="PIRSF" id="PIRSF004930">
    <property type="entry name" value="Tln_factor_SUA5"/>
    <property type="match status" value="1"/>
</dbReference>
<dbReference type="EMBL" id="JAHUZE010000003">
    <property type="protein sequence ID" value="MBV7379752.1"/>
    <property type="molecule type" value="Genomic_DNA"/>
</dbReference>
<reference evidence="7 8" key="1">
    <citation type="submission" date="2021-05" db="EMBL/GenBank/DDBJ databases">
        <title>Culturable bacteria isolated from Daya Bay.</title>
        <authorList>
            <person name="Zheng W."/>
            <person name="Yu S."/>
            <person name="Huang Y."/>
        </authorList>
    </citation>
    <scope>NUCLEOTIDE SEQUENCE [LARGE SCALE GENOMIC DNA]</scope>
    <source>
        <strain evidence="7 8">DP4N28-5</strain>
    </source>
</reference>
<comment type="similarity">
    <text evidence="5">Belongs to the SUA5 family.</text>
</comment>
<dbReference type="EC" id="2.7.7.87" evidence="5"/>
<dbReference type="PANTHER" id="PTHR17490:SF16">
    <property type="entry name" value="THREONYLCARBAMOYL-AMP SYNTHASE"/>
    <property type="match status" value="1"/>
</dbReference>
<accession>A0ABS6T3F4</accession>
<evidence type="ECO:0000313" key="8">
    <source>
        <dbReference type="Proteomes" id="UP000756530"/>
    </source>
</evidence>
<dbReference type="PANTHER" id="PTHR17490">
    <property type="entry name" value="SUA5"/>
    <property type="match status" value="1"/>
</dbReference>
<evidence type="ECO:0000256" key="5">
    <source>
        <dbReference type="PIRNR" id="PIRNR004930"/>
    </source>
</evidence>
<evidence type="ECO:0000256" key="1">
    <source>
        <dbReference type="ARBA" id="ARBA00022694"/>
    </source>
</evidence>
<dbReference type="PROSITE" id="PS51163">
    <property type="entry name" value="YRDC"/>
    <property type="match status" value="1"/>
</dbReference>
<evidence type="ECO:0000256" key="3">
    <source>
        <dbReference type="ARBA" id="ARBA00022741"/>
    </source>
</evidence>
<dbReference type="Pfam" id="PF01300">
    <property type="entry name" value="Sua5_yciO_yrdC"/>
    <property type="match status" value="1"/>
</dbReference>
<proteinExistence type="inferred from homology"/>
<keyword evidence="8" id="KW-1185">Reference proteome</keyword>
<dbReference type="InterPro" id="IPR010923">
    <property type="entry name" value="T(6)A37_SUA5"/>
</dbReference>
<keyword evidence="1 5" id="KW-0819">tRNA processing</keyword>
<gene>
    <name evidence="7" type="ORF">KJP28_12540</name>
</gene>